<dbReference type="Pfam" id="PF13185">
    <property type="entry name" value="GAF_2"/>
    <property type="match status" value="1"/>
</dbReference>
<dbReference type="CDD" id="cd01948">
    <property type="entry name" value="EAL"/>
    <property type="match status" value="1"/>
</dbReference>
<organism evidence="3 4">
    <name type="scientific">Brucella gallinifaecis</name>
    <dbReference type="NCBI Taxonomy" id="215590"/>
    <lineage>
        <taxon>Bacteria</taxon>
        <taxon>Pseudomonadati</taxon>
        <taxon>Pseudomonadota</taxon>
        <taxon>Alphaproteobacteria</taxon>
        <taxon>Hyphomicrobiales</taxon>
        <taxon>Brucellaceae</taxon>
        <taxon>Brucella/Ochrobactrum group</taxon>
        <taxon>Brucella</taxon>
    </lineage>
</organism>
<dbReference type="InterPro" id="IPR029787">
    <property type="entry name" value="Nucleotide_cyclase"/>
</dbReference>
<dbReference type="InterPro" id="IPR043128">
    <property type="entry name" value="Rev_trsase/Diguanyl_cyclase"/>
</dbReference>
<dbReference type="SUPFAM" id="SSF55073">
    <property type="entry name" value="Nucleotide cyclase"/>
    <property type="match status" value="1"/>
</dbReference>
<dbReference type="SUPFAM" id="SSF55781">
    <property type="entry name" value="GAF domain-like"/>
    <property type="match status" value="1"/>
</dbReference>
<accession>A0A502BUJ5</accession>
<sequence length="607" mass="67157">MLKFQNSVLELIAKGKPLEYILQRVCLGMEKLLRKARVMVCSVDSAGMLHTIAAPHFPEVYCNTLNNIVVGPEVGSCGSAIYYNAPVTVADIEHDLKWATYKDLALSLGLHACSAVPIRDETGKPIGALSVYFTEKHKPSKSEQRLINATAQLCKLAMARENRILSYERRATVDALTGLPNRAAFDDALSQLRCELAGSWALFVIDVDNLKVTNDTFGHQVGDFLIKTIATRVSTSLAPDITFRTGGDEFTVIIQSHKALYDLNRTSMLAFKALSSPVEFQGQTILPRVTIGGAVLASQDTQPEIVRRNADLALYHAKETSRGSFVRYQPSVETRITHRHNSIRQVREALEQKRITAHYQPIIRLDTNEIIGFEALSRMTTLDGEILAASVFQESFSDVHIASEITQHMLTVVAQDIQRWLDLDLPVQHVGVNVTAADFYVGNLSNFVAETFGNYHVPLKHLIIEITENAYIGRRDDVVISGIKRLREQGVRIALDDFGTGFAALAHLLTVPVNIIKIDKSFISRLAPGDPSMAIVKGILQIAKDLDIRLVAEGIETLELAQRLKEMGCLLGQGYVFSKAVNFEKATELLRNHGQYASVTDPLQAIK</sequence>
<dbReference type="PANTHER" id="PTHR33121">
    <property type="entry name" value="CYCLIC DI-GMP PHOSPHODIESTERASE PDEF"/>
    <property type="match status" value="1"/>
</dbReference>
<dbReference type="SUPFAM" id="SSF141868">
    <property type="entry name" value="EAL domain-like"/>
    <property type="match status" value="1"/>
</dbReference>
<dbReference type="NCBIfam" id="TIGR00254">
    <property type="entry name" value="GGDEF"/>
    <property type="match status" value="1"/>
</dbReference>
<dbReference type="InterPro" id="IPR029016">
    <property type="entry name" value="GAF-like_dom_sf"/>
</dbReference>
<feature type="domain" description="EAL" evidence="1">
    <location>
        <begin position="339"/>
        <end position="594"/>
    </location>
</feature>
<dbReference type="SMART" id="SM00052">
    <property type="entry name" value="EAL"/>
    <property type="match status" value="1"/>
</dbReference>
<protein>
    <submittedName>
        <fullName evidence="3">GGDEF domain-containing protein</fullName>
    </submittedName>
</protein>
<evidence type="ECO:0000259" key="1">
    <source>
        <dbReference type="PROSITE" id="PS50883"/>
    </source>
</evidence>
<comment type="caution">
    <text evidence="3">The sequence shown here is derived from an EMBL/GenBank/DDBJ whole genome shotgun (WGS) entry which is preliminary data.</text>
</comment>
<dbReference type="PANTHER" id="PTHR33121:SF70">
    <property type="entry name" value="SIGNALING PROTEIN YKOW"/>
    <property type="match status" value="1"/>
</dbReference>
<dbReference type="SMART" id="SM00065">
    <property type="entry name" value="GAF"/>
    <property type="match status" value="1"/>
</dbReference>
<dbReference type="InterPro" id="IPR000160">
    <property type="entry name" value="GGDEF_dom"/>
</dbReference>
<proteinExistence type="predicted"/>
<dbReference type="Gene3D" id="3.20.20.450">
    <property type="entry name" value="EAL domain"/>
    <property type="match status" value="1"/>
</dbReference>
<dbReference type="AlphaFoldDB" id="A0A502BUJ5"/>
<feature type="domain" description="GGDEF" evidence="2">
    <location>
        <begin position="198"/>
        <end position="330"/>
    </location>
</feature>
<dbReference type="Gene3D" id="3.30.70.270">
    <property type="match status" value="1"/>
</dbReference>
<evidence type="ECO:0000259" key="2">
    <source>
        <dbReference type="PROSITE" id="PS50887"/>
    </source>
</evidence>
<dbReference type="RefSeq" id="WP_140903218.1">
    <property type="nucleotide sequence ID" value="NZ_JBHTMD010000017.1"/>
</dbReference>
<reference evidence="3 4" key="1">
    <citation type="journal article" date="2003" name="Int. J. Syst. Evol. Microbiol.">
        <title>Towards a standardized format for the description of a novel species (of an established genus): Ochrobactrum gallinifaecis sp. nov.</title>
        <authorList>
            <person name="Kampfer P."/>
            <person name="Buczolits S."/>
            <person name="Albrecht A."/>
            <person name="Busse H.J."/>
            <person name="Stackebrandt E."/>
        </authorList>
    </citation>
    <scope>NUCLEOTIDE SEQUENCE [LARGE SCALE GENOMIC DNA]</scope>
    <source>
        <strain evidence="3 4">ISO 196</strain>
    </source>
</reference>
<evidence type="ECO:0000313" key="4">
    <source>
        <dbReference type="Proteomes" id="UP000315388"/>
    </source>
</evidence>
<dbReference type="GO" id="GO:0071111">
    <property type="term" value="F:cyclic-guanylate-specific phosphodiesterase activity"/>
    <property type="evidence" value="ECO:0007669"/>
    <property type="project" value="InterPro"/>
</dbReference>
<dbReference type="InterPro" id="IPR003018">
    <property type="entry name" value="GAF"/>
</dbReference>
<name>A0A502BUJ5_9HYPH</name>
<dbReference type="Proteomes" id="UP000315388">
    <property type="component" value="Unassembled WGS sequence"/>
</dbReference>
<keyword evidence="4" id="KW-1185">Reference proteome</keyword>
<gene>
    <name evidence="3" type="ORF">FHY56_00430</name>
</gene>
<dbReference type="Pfam" id="PF00990">
    <property type="entry name" value="GGDEF"/>
    <property type="match status" value="1"/>
</dbReference>
<dbReference type="Gene3D" id="3.30.450.40">
    <property type="match status" value="1"/>
</dbReference>
<dbReference type="SMART" id="SM00267">
    <property type="entry name" value="GGDEF"/>
    <property type="match status" value="1"/>
</dbReference>
<dbReference type="PROSITE" id="PS50883">
    <property type="entry name" value="EAL"/>
    <property type="match status" value="1"/>
</dbReference>
<dbReference type="InterPro" id="IPR050706">
    <property type="entry name" value="Cyclic-di-GMP_PDE-like"/>
</dbReference>
<dbReference type="InterPro" id="IPR001633">
    <property type="entry name" value="EAL_dom"/>
</dbReference>
<dbReference type="Pfam" id="PF00563">
    <property type="entry name" value="EAL"/>
    <property type="match status" value="1"/>
</dbReference>
<dbReference type="EMBL" id="VEWJ01000001">
    <property type="protein sequence ID" value="TPF76876.1"/>
    <property type="molecule type" value="Genomic_DNA"/>
</dbReference>
<evidence type="ECO:0000313" key="3">
    <source>
        <dbReference type="EMBL" id="TPF76876.1"/>
    </source>
</evidence>
<dbReference type="CDD" id="cd01949">
    <property type="entry name" value="GGDEF"/>
    <property type="match status" value="1"/>
</dbReference>
<dbReference type="PROSITE" id="PS50887">
    <property type="entry name" value="GGDEF"/>
    <property type="match status" value="1"/>
</dbReference>
<dbReference type="InterPro" id="IPR035919">
    <property type="entry name" value="EAL_sf"/>
</dbReference>
<dbReference type="OrthoDB" id="9814202at2"/>